<feature type="modified residue" description="4-aspartylphosphate" evidence="2">
    <location>
        <position position="84"/>
    </location>
</feature>
<dbReference type="InterPro" id="IPR001789">
    <property type="entry name" value="Sig_transdc_resp-reg_receiver"/>
</dbReference>
<dbReference type="InterPro" id="IPR050595">
    <property type="entry name" value="Bact_response_regulator"/>
</dbReference>
<dbReference type="SMART" id="SM00448">
    <property type="entry name" value="REC"/>
    <property type="match status" value="1"/>
</dbReference>
<organism evidence="4 5">
    <name type="scientific">Actinoplanes derwentensis</name>
    <dbReference type="NCBI Taxonomy" id="113562"/>
    <lineage>
        <taxon>Bacteria</taxon>
        <taxon>Bacillati</taxon>
        <taxon>Actinomycetota</taxon>
        <taxon>Actinomycetes</taxon>
        <taxon>Micromonosporales</taxon>
        <taxon>Micromonosporaceae</taxon>
        <taxon>Actinoplanes</taxon>
    </lineage>
</organism>
<dbReference type="SUPFAM" id="SSF52172">
    <property type="entry name" value="CheY-like"/>
    <property type="match status" value="1"/>
</dbReference>
<dbReference type="PROSITE" id="PS50110">
    <property type="entry name" value="RESPONSE_REGULATORY"/>
    <property type="match status" value="1"/>
</dbReference>
<evidence type="ECO:0000256" key="1">
    <source>
        <dbReference type="ARBA" id="ARBA00022553"/>
    </source>
</evidence>
<dbReference type="InterPro" id="IPR011006">
    <property type="entry name" value="CheY-like_superfamily"/>
</dbReference>
<dbReference type="Gene3D" id="3.40.50.2300">
    <property type="match status" value="1"/>
</dbReference>
<dbReference type="PANTHER" id="PTHR44591:SF3">
    <property type="entry name" value="RESPONSE REGULATORY DOMAIN-CONTAINING PROTEIN"/>
    <property type="match status" value="1"/>
</dbReference>
<evidence type="ECO:0000259" key="3">
    <source>
        <dbReference type="PROSITE" id="PS50110"/>
    </source>
</evidence>
<dbReference type="RefSeq" id="WP_092557298.1">
    <property type="nucleotide sequence ID" value="NZ_BOMJ01000055.1"/>
</dbReference>
<evidence type="ECO:0000256" key="2">
    <source>
        <dbReference type="PROSITE-ProRule" id="PRU00169"/>
    </source>
</evidence>
<dbReference type="Proteomes" id="UP000198688">
    <property type="component" value="Chromosome I"/>
</dbReference>
<feature type="domain" description="Response regulatory" evidence="3">
    <location>
        <begin position="35"/>
        <end position="151"/>
    </location>
</feature>
<keyword evidence="5" id="KW-1185">Reference proteome</keyword>
<dbReference type="OrthoDB" id="3197131at2"/>
<dbReference type="EMBL" id="LT629758">
    <property type="protein sequence ID" value="SDT44904.1"/>
    <property type="molecule type" value="Genomic_DNA"/>
</dbReference>
<dbReference type="Pfam" id="PF00072">
    <property type="entry name" value="Response_reg"/>
    <property type="match status" value="1"/>
</dbReference>
<sequence>MPYTHSVPTTAITFSDSDVLPWFAGDWETALQPPTILIADDDGDVRDLIAVKLQVAGYRILEADNGRAAMSLAVHERPQLILLDVSMPGLDGIGFCYELHSSPQTANIPVIIINGRGGPADVALGHTVGAEDYLIKPFSSAELLRRVQNLVPAHHP</sequence>
<reference evidence="4 5" key="1">
    <citation type="submission" date="2016-10" db="EMBL/GenBank/DDBJ databases">
        <authorList>
            <person name="de Groot N.N."/>
        </authorList>
    </citation>
    <scope>NUCLEOTIDE SEQUENCE [LARGE SCALE GENOMIC DNA]</scope>
    <source>
        <strain evidence="4 5">DSM 43941</strain>
    </source>
</reference>
<keyword evidence="1 2" id="KW-0597">Phosphoprotein</keyword>
<gene>
    <name evidence="4" type="ORF">SAMN04489716_3843</name>
</gene>
<evidence type="ECO:0000313" key="5">
    <source>
        <dbReference type="Proteomes" id="UP000198688"/>
    </source>
</evidence>
<dbReference type="PANTHER" id="PTHR44591">
    <property type="entry name" value="STRESS RESPONSE REGULATOR PROTEIN 1"/>
    <property type="match status" value="1"/>
</dbReference>
<dbReference type="GO" id="GO:0000160">
    <property type="term" value="P:phosphorelay signal transduction system"/>
    <property type="evidence" value="ECO:0007669"/>
    <property type="project" value="InterPro"/>
</dbReference>
<name>A0A1H2AG66_9ACTN</name>
<proteinExistence type="predicted"/>
<dbReference type="STRING" id="113562.SAMN04489716_3843"/>
<protein>
    <submittedName>
        <fullName evidence="4">Response regulator receiver domain-containing protein</fullName>
    </submittedName>
</protein>
<accession>A0A1H2AG66</accession>
<dbReference type="AlphaFoldDB" id="A0A1H2AG66"/>
<evidence type="ECO:0000313" key="4">
    <source>
        <dbReference type="EMBL" id="SDT44904.1"/>
    </source>
</evidence>